<dbReference type="SMART" id="SM01323">
    <property type="entry name" value="YajC"/>
    <property type="match status" value="1"/>
</dbReference>
<evidence type="ECO:0000256" key="10">
    <source>
        <dbReference type="SAM" id="Phobius"/>
    </source>
</evidence>
<keyword evidence="3" id="KW-0813">Transport</keyword>
<dbReference type="NCBIfam" id="TIGR00739">
    <property type="entry name" value="yajC"/>
    <property type="match status" value="1"/>
</dbReference>
<dbReference type="PANTHER" id="PTHR33909:SF1">
    <property type="entry name" value="SEC TRANSLOCON ACCESSORY COMPLEX SUBUNIT YAJC"/>
    <property type="match status" value="1"/>
</dbReference>
<evidence type="ECO:0000313" key="12">
    <source>
        <dbReference type="Proteomes" id="UP001243623"/>
    </source>
</evidence>
<dbReference type="AlphaFoldDB" id="A0A9Y2AKE2"/>
<keyword evidence="12" id="KW-1185">Reference proteome</keyword>
<dbReference type="Pfam" id="PF02699">
    <property type="entry name" value="YajC"/>
    <property type="match status" value="1"/>
</dbReference>
<evidence type="ECO:0000256" key="6">
    <source>
        <dbReference type="ARBA" id="ARBA00022927"/>
    </source>
</evidence>
<accession>A0A9Y2AKE2</accession>
<dbReference type="GO" id="GO:0005886">
    <property type="term" value="C:plasma membrane"/>
    <property type="evidence" value="ECO:0007669"/>
    <property type="project" value="UniProtKB-SubCell"/>
</dbReference>
<dbReference type="GO" id="GO:0015031">
    <property type="term" value="P:protein transport"/>
    <property type="evidence" value="ECO:0007669"/>
    <property type="project" value="UniProtKB-KW"/>
</dbReference>
<comment type="similarity">
    <text evidence="2">Belongs to the YajC family.</text>
</comment>
<keyword evidence="4" id="KW-1003">Cell membrane</keyword>
<evidence type="ECO:0000256" key="4">
    <source>
        <dbReference type="ARBA" id="ARBA00022475"/>
    </source>
</evidence>
<protein>
    <submittedName>
        <fullName evidence="11">Preprotein translocase subunit YajC</fullName>
    </submittedName>
</protein>
<gene>
    <name evidence="11" type="primary">yajC</name>
    <name evidence="11" type="ORF">P3F81_05630</name>
</gene>
<comment type="subcellular location">
    <subcellularLocation>
        <location evidence="1">Cell membrane</location>
        <topology evidence="1">Single-pass membrane protein</topology>
    </subcellularLocation>
</comment>
<dbReference type="KEGG" id="sgbi:P3F81_05630"/>
<evidence type="ECO:0000256" key="8">
    <source>
        <dbReference type="ARBA" id="ARBA00023010"/>
    </source>
</evidence>
<evidence type="ECO:0000256" key="3">
    <source>
        <dbReference type="ARBA" id="ARBA00022448"/>
    </source>
</evidence>
<evidence type="ECO:0000256" key="9">
    <source>
        <dbReference type="ARBA" id="ARBA00023136"/>
    </source>
</evidence>
<dbReference type="EMBL" id="CP120678">
    <property type="protein sequence ID" value="WIW71771.1"/>
    <property type="molecule type" value="Genomic_DNA"/>
</dbReference>
<dbReference type="RefSeq" id="WP_147668271.1">
    <property type="nucleotide sequence ID" value="NZ_CP120678.1"/>
</dbReference>
<evidence type="ECO:0000313" key="11">
    <source>
        <dbReference type="EMBL" id="WIW71771.1"/>
    </source>
</evidence>
<proteinExistence type="inferred from homology"/>
<dbReference type="Proteomes" id="UP001243623">
    <property type="component" value="Chromosome"/>
</dbReference>
<reference evidence="11" key="1">
    <citation type="submission" date="2023-03" db="EMBL/GenBank/DDBJ databases">
        <title>Selenobaculum gbiensis gen. nov. sp. nov., a new bacterium isolated from the gut microbiota of IBD patient.</title>
        <authorList>
            <person name="Yeo S."/>
            <person name="Park H."/>
            <person name="Huh C.S."/>
        </authorList>
    </citation>
    <scope>NUCLEOTIDE SEQUENCE</scope>
    <source>
        <strain evidence="11">ICN-92133</strain>
    </source>
</reference>
<evidence type="ECO:0000256" key="7">
    <source>
        <dbReference type="ARBA" id="ARBA00022989"/>
    </source>
</evidence>
<dbReference type="PRINTS" id="PR01853">
    <property type="entry name" value="YAJCTRNLCASE"/>
</dbReference>
<keyword evidence="5 10" id="KW-0812">Transmembrane</keyword>
<keyword evidence="9 10" id="KW-0472">Membrane</keyword>
<evidence type="ECO:0000256" key="2">
    <source>
        <dbReference type="ARBA" id="ARBA00006742"/>
    </source>
</evidence>
<evidence type="ECO:0000256" key="5">
    <source>
        <dbReference type="ARBA" id="ARBA00022692"/>
    </source>
</evidence>
<dbReference type="PANTHER" id="PTHR33909">
    <property type="entry name" value="SEC TRANSLOCON ACCESSORY COMPLEX SUBUNIT YAJC"/>
    <property type="match status" value="1"/>
</dbReference>
<evidence type="ECO:0000256" key="1">
    <source>
        <dbReference type="ARBA" id="ARBA00004162"/>
    </source>
</evidence>
<sequence length="100" mass="11331">MELSPEMSSLIMSYGPILLMVVLFYFLLYKPQKKEQSRIKDMLGNLKKGDKIITIGGLYGEISTIKNNTVLMKVAEKVEIEVAKASISKNISHEKRIPEE</sequence>
<name>A0A9Y2AKE2_9FIRM</name>
<keyword evidence="8" id="KW-0811">Translocation</keyword>
<feature type="transmembrane region" description="Helical" evidence="10">
    <location>
        <begin position="12"/>
        <end position="29"/>
    </location>
</feature>
<dbReference type="InterPro" id="IPR003849">
    <property type="entry name" value="Preprotein_translocase_YajC"/>
</dbReference>
<keyword evidence="6" id="KW-0653">Protein transport</keyword>
<organism evidence="11 12">
    <name type="scientific">Selenobaculum gibii</name>
    <dbReference type="NCBI Taxonomy" id="3054208"/>
    <lineage>
        <taxon>Bacteria</taxon>
        <taxon>Bacillati</taxon>
        <taxon>Bacillota</taxon>
        <taxon>Negativicutes</taxon>
        <taxon>Selenomonadales</taxon>
        <taxon>Selenomonadaceae</taxon>
        <taxon>Selenobaculum</taxon>
    </lineage>
</organism>
<keyword evidence="7 10" id="KW-1133">Transmembrane helix</keyword>